<dbReference type="PROSITE" id="PS50072">
    <property type="entry name" value="CSA_PPIASE_2"/>
    <property type="match status" value="1"/>
</dbReference>
<dbReference type="SUPFAM" id="SSF50891">
    <property type="entry name" value="Cyclophilin-like"/>
    <property type="match status" value="1"/>
</dbReference>
<dbReference type="InterPro" id="IPR002130">
    <property type="entry name" value="Cyclophilin-type_PPIase_dom"/>
</dbReference>
<evidence type="ECO:0000256" key="2">
    <source>
        <dbReference type="ARBA" id="ARBA00023110"/>
    </source>
</evidence>
<dbReference type="InterPro" id="IPR029000">
    <property type="entry name" value="Cyclophilin-like_dom_sf"/>
</dbReference>
<gene>
    <name evidence="6" type="ORF">EDD79_100245</name>
</gene>
<dbReference type="PROSITE" id="PS51257">
    <property type="entry name" value="PROKAR_LIPOPROTEIN"/>
    <property type="match status" value="1"/>
</dbReference>
<dbReference type="EC" id="5.2.1.8" evidence="4"/>
<dbReference type="InterPro" id="IPR020892">
    <property type="entry name" value="Cyclophilin-type_PPIase_CS"/>
</dbReference>
<dbReference type="RefSeq" id="WP_330571368.1">
    <property type="nucleotide sequence ID" value="NZ_CP058648.1"/>
</dbReference>
<feature type="chain" id="PRO_5039761584" description="Peptidyl-prolyl cis-trans isomerase" evidence="4">
    <location>
        <begin position="26"/>
        <end position="208"/>
    </location>
</feature>
<keyword evidence="7" id="KW-1185">Reference proteome</keyword>
<feature type="signal peptide" evidence="4">
    <location>
        <begin position="1"/>
        <end position="25"/>
    </location>
</feature>
<dbReference type="Proteomes" id="UP000295504">
    <property type="component" value="Unassembled WGS sequence"/>
</dbReference>
<dbReference type="CDD" id="cd00317">
    <property type="entry name" value="cyclophilin"/>
    <property type="match status" value="1"/>
</dbReference>
<evidence type="ECO:0000313" key="7">
    <source>
        <dbReference type="Proteomes" id="UP000295504"/>
    </source>
</evidence>
<dbReference type="GO" id="GO:0003755">
    <property type="term" value="F:peptidyl-prolyl cis-trans isomerase activity"/>
    <property type="evidence" value="ECO:0007669"/>
    <property type="project" value="UniProtKB-UniRule"/>
</dbReference>
<name>A0A4R2UA38_9FIRM</name>
<proteinExistence type="inferred from homology"/>
<comment type="catalytic activity">
    <reaction evidence="4">
        <text>[protein]-peptidylproline (omega=180) = [protein]-peptidylproline (omega=0)</text>
        <dbReference type="Rhea" id="RHEA:16237"/>
        <dbReference type="Rhea" id="RHEA-COMP:10747"/>
        <dbReference type="Rhea" id="RHEA-COMP:10748"/>
        <dbReference type="ChEBI" id="CHEBI:83833"/>
        <dbReference type="ChEBI" id="CHEBI:83834"/>
        <dbReference type="EC" id="5.2.1.8"/>
    </reaction>
</comment>
<protein>
    <recommendedName>
        <fullName evidence="4">Peptidyl-prolyl cis-trans isomerase</fullName>
        <shortName evidence="4">PPIase</shortName>
        <ecNumber evidence="4">5.2.1.8</ecNumber>
    </recommendedName>
</protein>
<keyword evidence="4" id="KW-0732">Signal</keyword>
<evidence type="ECO:0000313" key="6">
    <source>
        <dbReference type="EMBL" id="TCQ07049.1"/>
    </source>
</evidence>
<dbReference type="Pfam" id="PF00160">
    <property type="entry name" value="Pro_isomerase"/>
    <property type="match status" value="1"/>
</dbReference>
<sequence length="208" mass="22768">MKKIKFKSIASILGVILSITLLMTACSSNKTNEAPQGNNFEENPKIQIEMQDGSTMVLELYPEYAPETVQNFVNLVESEFYNGLTFHRIIEGFMIQGGDPNGDGTGGSGKNIRGEFAENGFSQNTLSHTRGVISMARSKEPNSASSQFFIMHGDEEFLDGKYAAFGKLIEGEETLDKIAGTPVKPNIYSGEVSTPEENIVINKITVLE</sequence>
<dbReference type="PANTHER" id="PTHR45625">
    <property type="entry name" value="PEPTIDYL-PROLYL CIS-TRANS ISOMERASE-RELATED"/>
    <property type="match status" value="1"/>
</dbReference>
<dbReference type="EMBL" id="SLYC01000002">
    <property type="protein sequence ID" value="TCQ07049.1"/>
    <property type="molecule type" value="Genomic_DNA"/>
</dbReference>
<keyword evidence="2 4" id="KW-0697">Rotamase</keyword>
<keyword evidence="3 4" id="KW-0413">Isomerase</keyword>
<comment type="similarity">
    <text evidence="4">Belongs to the cyclophilin-type PPIase family.</text>
</comment>
<dbReference type="Gene3D" id="2.40.100.10">
    <property type="entry name" value="Cyclophilin-like"/>
    <property type="match status" value="1"/>
</dbReference>
<evidence type="ECO:0000259" key="5">
    <source>
        <dbReference type="PROSITE" id="PS50072"/>
    </source>
</evidence>
<comment type="function">
    <text evidence="1 4">PPIases accelerate the folding of proteins. It catalyzes the cis-trans isomerization of proline imidic peptide bonds in oligopeptides.</text>
</comment>
<comment type="caution">
    <text evidence="6">The sequence shown here is derived from an EMBL/GenBank/DDBJ whole genome shotgun (WGS) entry which is preliminary data.</text>
</comment>
<reference evidence="6 7" key="1">
    <citation type="submission" date="2019-03" db="EMBL/GenBank/DDBJ databases">
        <title>Genomic Encyclopedia of Type Strains, Phase IV (KMG-IV): sequencing the most valuable type-strain genomes for metagenomic binning, comparative biology and taxonomic classification.</title>
        <authorList>
            <person name="Goeker M."/>
        </authorList>
    </citation>
    <scope>NUCLEOTIDE SEQUENCE [LARGE SCALE GENOMIC DNA]</scope>
    <source>
        <strain evidence="6 7">DSM 100013</strain>
    </source>
</reference>
<accession>A0A4R2UA38</accession>
<dbReference type="PANTHER" id="PTHR45625:SF4">
    <property type="entry name" value="PEPTIDYLPROLYL ISOMERASE DOMAIN AND WD REPEAT-CONTAINING PROTEIN 1"/>
    <property type="match status" value="1"/>
</dbReference>
<evidence type="ECO:0000256" key="1">
    <source>
        <dbReference type="ARBA" id="ARBA00002388"/>
    </source>
</evidence>
<organism evidence="6 7">
    <name type="scientific">Serpentinicella alkaliphila</name>
    <dbReference type="NCBI Taxonomy" id="1734049"/>
    <lineage>
        <taxon>Bacteria</taxon>
        <taxon>Bacillati</taxon>
        <taxon>Bacillota</taxon>
        <taxon>Clostridia</taxon>
        <taxon>Peptostreptococcales</taxon>
        <taxon>Natronincolaceae</taxon>
        <taxon>Serpentinicella</taxon>
    </lineage>
</organism>
<feature type="domain" description="PPIase cyclophilin-type" evidence="5">
    <location>
        <begin position="43"/>
        <end position="206"/>
    </location>
</feature>
<dbReference type="PROSITE" id="PS00170">
    <property type="entry name" value="CSA_PPIASE_1"/>
    <property type="match status" value="1"/>
</dbReference>
<dbReference type="AlphaFoldDB" id="A0A4R2UA38"/>
<evidence type="ECO:0000256" key="4">
    <source>
        <dbReference type="RuleBase" id="RU363019"/>
    </source>
</evidence>
<dbReference type="PRINTS" id="PR00153">
    <property type="entry name" value="CSAPPISMRASE"/>
</dbReference>
<evidence type="ECO:0000256" key="3">
    <source>
        <dbReference type="ARBA" id="ARBA00023235"/>
    </source>
</evidence>
<dbReference type="GO" id="GO:0006457">
    <property type="term" value="P:protein folding"/>
    <property type="evidence" value="ECO:0007669"/>
    <property type="project" value="InterPro"/>
</dbReference>
<dbReference type="InterPro" id="IPR044666">
    <property type="entry name" value="Cyclophilin_A-like"/>
</dbReference>